<dbReference type="GO" id="GO:0005737">
    <property type="term" value="C:cytoplasm"/>
    <property type="evidence" value="ECO:0007669"/>
    <property type="project" value="InterPro"/>
</dbReference>
<dbReference type="Proteomes" id="UP000799429">
    <property type="component" value="Unassembled WGS sequence"/>
</dbReference>
<proteinExistence type="predicted"/>
<keyword evidence="4" id="KW-1185">Reference proteome</keyword>
<dbReference type="Pfam" id="PF04194">
    <property type="entry name" value="PDCD2_C"/>
    <property type="match status" value="1"/>
</dbReference>
<dbReference type="GO" id="GO:0030490">
    <property type="term" value="P:maturation of SSU-rRNA"/>
    <property type="evidence" value="ECO:0007669"/>
    <property type="project" value="TreeGrafter"/>
</dbReference>
<evidence type="ECO:0000256" key="1">
    <source>
        <dbReference type="SAM" id="MobiDB-lite"/>
    </source>
</evidence>
<dbReference type="OrthoDB" id="443682at2759"/>
<dbReference type="EMBL" id="MU006106">
    <property type="protein sequence ID" value="KAF2835822.1"/>
    <property type="molecule type" value="Genomic_DNA"/>
</dbReference>
<dbReference type="PANTHER" id="PTHR47524">
    <property type="entry name" value="20S RRNA ACCUMULATION PROTEIN 4"/>
    <property type="match status" value="1"/>
</dbReference>
<dbReference type="AlphaFoldDB" id="A0A9P4S5U0"/>
<dbReference type="InterPro" id="IPR007320">
    <property type="entry name" value="PDCD2_C"/>
</dbReference>
<comment type="caution">
    <text evidence="3">The sequence shown here is derived from an EMBL/GenBank/DDBJ whole genome shotgun (WGS) entry which is preliminary data.</text>
</comment>
<dbReference type="PANTHER" id="PTHR47524:SF1">
    <property type="entry name" value="20S RRNA ACCUMULATION PROTEIN 4"/>
    <property type="match status" value="1"/>
</dbReference>
<sequence length="421" mass="45909">MISYDSDSTDEEYTETGVLLGYPSKEPTEDTFSHLGGQPSWLDGKTAPSAALGKCKVCNDYMSLLLQLNGDLPERFPGHERRLYLFTCRRKACRRKEGSIRGIRATRIAKGHNSSCRIEQKHPEPKTTVPQGQKHPLNLGSQLFRGANPPTSTTANPFSVSTSNPTRPNPFSTSSSAQNLFSTSSLAAKPAQRPEDPQTQSISNLPETFASKVRISSPPTSPPPRPHEPWPSTSAFPPSYPLSHIDADYETLDAPSVPEIPSQTRMDVDGESSAGGKEDKEAFESTLDKSFQRFADRLAQNPEQVLRYEFGGSPLLYSKADVVGRMLAPYHGHDSGGKIKVTAGAQSGMHRCTSCGAERVFEIQLTPGAIVELEVDEIGLEGMDWGTVIMGVCSEDCGAKDVSEGEVGYLEEWVGVQWEEV</sequence>
<evidence type="ECO:0000313" key="4">
    <source>
        <dbReference type="Proteomes" id="UP000799429"/>
    </source>
</evidence>
<protein>
    <submittedName>
        <fullName evidence="3">PDCD2_C domain-containing protein</fullName>
    </submittedName>
</protein>
<feature type="domain" description="Programmed cell death protein 2 C-terminal" evidence="2">
    <location>
        <begin position="288"/>
        <end position="418"/>
    </location>
</feature>
<gene>
    <name evidence="3" type="ORF">M501DRAFT_961222</name>
</gene>
<evidence type="ECO:0000313" key="3">
    <source>
        <dbReference type="EMBL" id="KAF2835822.1"/>
    </source>
</evidence>
<accession>A0A9P4S5U0</accession>
<feature type="compositionally biased region" description="Polar residues" evidence="1">
    <location>
        <begin position="149"/>
        <end position="186"/>
    </location>
</feature>
<evidence type="ECO:0000259" key="2">
    <source>
        <dbReference type="Pfam" id="PF04194"/>
    </source>
</evidence>
<feature type="region of interest" description="Disordered" evidence="1">
    <location>
        <begin position="110"/>
        <end position="284"/>
    </location>
</feature>
<reference evidence="3" key="1">
    <citation type="journal article" date="2020" name="Stud. Mycol.">
        <title>101 Dothideomycetes genomes: a test case for predicting lifestyles and emergence of pathogens.</title>
        <authorList>
            <person name="Haridas S."/>
            <person name="Albert R."/>
            <person name="Binder M."/>
            <person name="Bloem J."/>
            <person name="Labutti K."/>
            <person name="Salamov A."/>
            <person name="Andreopoulos B."/>
            <person name="Baker S."/>
            <person name="Barry K."/>
            <person name="Bills G."/>
            <person name="Bluhm B."/>
            <person name="Cannon C."/>
            <person name="Castanera R."/>
            <person name="Culley D."/>
            <person name="Daum C."/>
            <person name="Ezra D."/>
            <person name="Gonzalez J."/>
            <person name="Henrissat B."/>
            <person name="Kuo A."/>
            <person name="Liang C."/>
            <person name="Lipzen A."/>
            <person name="Lutzoni F."/>
            <person name="Magnuson J."/>
            <person name="Mondo S."/>
            <person name="Nolan M."/>
            <person name="Ohm R."/>
            <person name="Pangilinan J."/>
            <person name="Park H.-J."/>
            <person name="Ramirez L."/>
            <person name="Alfaro M."/>
            <person name="Sun H."/>
            <person name="Tritt A."/>
            <person name="Yoshinaga Y."/>
            <person name="Zwiers L.-H."/>
            <person name="Turgeon B."/>
            <person name="Goodwin S."/>
            <person name="Spatafora J."/>
            <person name="Crous P."/>
            <person name="Grigoriev I."/>
        </authorList>
    </citation>
    <scope>NUCLEOTIDE SEQUENCE</scope>
    <source>
        <strain evidence="3">CBS 101060</strain>
    </source>
</reference>
<organism evidence="3 4">
    <name type="scientific">Patellaria atrata CBS 101060</name>
    <dbReference type="NCBI Taxonomy" id="1346257"/>
    <lineage>
        <taxon>Eukaryota</taxon>
        <taxon>Fungi</taxon>
        <taxon>Dikarya</taxon>
        <taxon>Ascomycota</taxon>
        <taxon>Pezizomycotina</taxon>
        <taxon>Dothideomycetes</taxon>
        <taxon>Dothideomycetes incertae sedis</taxon>
        <taxon>Patellariales</taxon>
        <taxon>Patellariaceae</taxon>
        <taxon>Patellaria</taxon>
    </lineage>
</organism>
<feature type="non-terminal residue" evidence="3">
    <location>
        <position position="421"/>
    </location>
</feature>
<name>A0A9P4S5U0_9PEZI</name>
<feature type="compositionally biased region" description="Polar residues" evidence="1">
    <location>
        <begin position="197"/>
        <end position="206"/>
    </location>
</feature>